<protein>
    <submittedName>
        <fullName evidence="3">AMP-binding protein</fullName>
    </submittedName>
</protein>
<gene>
    <name evidence="3" type="ORF">HGA15_16765</name>
</gene>
<dbReference type="InterPro" id="IPR045851">
    <property type="entry name" value="AMP-bd_C_sf"/>
</dbReference>
<dbReference type="Gene3D" id="3.40.50.12780">
    <property type="entry name" value="N-terminal domain of ligase-like"/>
    <property type="match status" value="1"/>
</dbReference>
<dbReference type="Pfam" id="PF00501">
    <property type="entry name" value="AMP-binding"/>
    <property type="match status" value="1"/>
</dbReference>
<dbReference type="InterPro" id="IPR025110">
    <property type="entry name" value="AMP-bd_C"/>
</dbReference>
<dbReference type="InterPro" id="IPR000873">
    <property type="entry name" value="AMP-dep_synth/lig_dom"/>
</dbReference>
<evidence type="ECO:0000313" key="3">
    <source>
        <dbReference type="EMBL" id="NKY57771.1"/>
    </source>
</evidence>
<dbReference type="SUPFAM" id="SSF56801">
    <property type="entry name" value="Acetyl-CoA synthetase-like"/>
    <property type="match status" value="1"/>
</dbReference>
<dbReference type="Gene3D" id="3.30.300.30">
    <property type="match status" value="1"/>
</dbReference>
<proteinExistence type="predicted"/>
<name>A0A846YIX5_9NOCA</name>
<dbReference type="PANTHER" id="PTHR43767">
    <property type="entry name" value="LONG-CHAIN-FATTY-ACID--COA LIGASE"/>
    <property type="match status" value="1"/>
</dbReference>
<evidence type="ECO:0000259" key="2">
    <source>
        <dbReference type="Pfam" id="PF13193"/>
    </source>
</evidence>
<dbReference type="InterPro" id="IPR042099">
    <property type="entry name" value="ANL_N_sf"/>
</dbReference>
<dbReference type="PANTHER" id="PTHR43767:SF1">
    <property type="entry name" value="NONRIBOSOMAL PEPTIDE SYNTHASE PES1 (EUROFUNG)-RELATED"/>
    <property type="match status" value="1"/>
</dbReference>
<dbReference type="RefSeq" id="WP_062978229.1">
    <property type="nucleotide sequence ID" value="NZ_JAAXOT010000008.1"/>
</dbReference>
<dbReference type="CDD" id="cd17636">
    <property type="entry name" value="PtmA"/>
    <property type="match status" value="1"/>
</dbReference>
<evidence type="ECO:0000259" key="1">
    <source>
        <dbReference type="Pfam" id="PF00501"/>
    </source>
</evidence>
<organism evidence="3 4">
    <name type="scientific">Nocardia flavorosea</name>
    <dbReference type="NCBI Taxonomy" id="53429"/>
    <lineage>
        <taxon>Bacteria</taxon>
        <taxon>Bacillati</taxon>
        <taxon>Actinomycetota</taxon>
        <taxon>Actinomycetes</taxon>
        <taxon>Mycobacteriales</taxon>
        <taxon>Nocardiaceae</taxon>
        <taxon>Nocardia</taxon>
    </lineage>
</organism>
<feature type="domain" description="AMP-dependent synthetase/ligase" evidence="1">
    <location>
        <begin position="13"/>
        <end position="361"/>
    </location>
</feature>
<dbReference type="Pfam" id="PF13193">
    <property type="entry name" value="AMP-binding_C"/>
    <property type="match status" value="1"/>
</dbReference>
<accession>A0A846YIX5</accession>
<keyword evidence="4" id="KW-1185">Reference proteome</keyword>
<dbReference type="InterPro" id="IPR050237">
    <property type="entry name" value="ATP-dep_AMP-bd_enzyme"/>
</dbReference>
<comment type="caution">
    <text evidence="3">The sequence shown here is derived from an EMBL/GenBank/DDBJ whole genome shotgun (WGS) entry which is preliminary data.</text>
</comment>
<reference evidence="3 4" key="1">
    <citation type="submission" date="2020-04" db="EMBL/GenBank/DDBJ databases">
        <title>MicrobeNet Type strains.</title>
        <authorList>
            <person name="Nicholson A.C."/>
        </authorList>
    </citation>
    <scope>NUCLEOTIDE SEQUENCE [LARGE SCALE GENOMIC DNA]</scope>
    <source>
        <strain evidence="3 4">JCM 3332</strain>
    </source>
</reference>
<dbReference type="AlphaFoldDB" id="A0A846YIX5"/>
<evidence type="ECO:0000313" key="4">
    <source>
        <dbReference type="Proteomes" id="UP000570678"/>
    </source>
</evidence>
<sequence>MYTELTLADIVREHRRSRPHRTAVVDGKWHLTYGEFDARTDLLAGALAVAGAGHGSRILWIGENSYRVLELLVAAAKIGAILCPANWRQSADELRFIVADLEPAVVLWDPSVSSIEPESAPEDGSRWVRCTESEDDEYESWLSSSSAQYPAEEVEERDPVLLLYTAAFDGRPNGALLSHRALIAHGAVLAIQRQIEEGFVFLDSGPMFHVGTMMFATATLMTGGTNVVLRRFDPEIACELIERERCQGAMLFPAMISQLVETNSEGRYDLSSLRFAPADPAWNTMVTADTSPWGRSEYGYGQTEVAGMLTYHALGIDGQGSHGRPSPLTQVRIVDPEDRDVPDGQVGEIVARGSHLLSGYFNRPELDTEKFRGGWYHTGDLGRREADGTLSFIGPKLRMIKSGGENIYPAEVERALLAHPDISAAAVIGRPDDDWGQAVHAVVVIRAKSEEAEPDLIAHVRRLIASYKKPRSIDFVDAIPMRGFVPDYDALDSGFGGGGYPGS</sequence>
<feature type="domain" description="AMP-binding enzyme C-terminal" evidence="2">
    <location>
        <begin position="411"/>
        <end position="481"/>
    </location>
</feature>
<dbReference type="Proteomes" id="UP000570678">
    <property type="component" value="Unassembled WGS sequence"/>
</dbReference>
<dbReference type="GO" id="GO:0016878">
    <property type="term" value="F:acid-thiol ligase activity"/>
    <property type="evidence" value="ECO:0007669"/>
    <property type="project" value="UniProtKB-ARBA"/>
</dbReference>
<dbReference type="EMBL" id="JAAXOT010000008">
    <property type="protein sequence ID" value="NKY57771.1"/>
    <property type="molecule type" value="Genomic_DNA"/>
</dbReference>